<dbReference type="GO" id="GO:0004106">
    <property type="term" value="F:chorismate mutase activity"/>
    <property type="evidence" value="ECO:0007669"/>
    <property type="project" value="UniProtKB-EC"/>
</dbReference>
<keyword evidence="2" id="KW-0028">Amino-acid biosynthesis</keyword>
<dbReference type="InterPro" id="IPR008243">
    <property type="entry name" value="Chorismate_mutase_AroH"/>
</dbReference>
<organism evidence="3 4">
    <name type="scientific">Fodinisporobacter ferrooxydans</name>
    <dbReference type="NCBI Taxonomy" id="2901836"/>
    <lineage>
        <taxon>Bacteria</taxon>
        <taxon>Bacillati</taxon>
        <taxon>Bacillota</taxon>
        <taxon>Bacilli</taxon>
        <taxon>Bacillales</taxon>
        <taxon>Alicyclobacillaceae</taxon>
        <taxon>Fodinisporobacter</taxon>
    </lineage>
</organism>
<dbReference type="InterPro" id="IPR035959">
    <property type="entry name" value="RutC-like_sf"/>
</dbReference>
<evidence type="ECO:0000313" key="3">
    <source>
        <dbReference type="EMBL" id="UOF89716.1"/>
    </source>
</evidence>
<keyword evidence="2 3" id="KW-0413">Isomerase</keyword>
<dbReference type="EMBL" id="CP089291">
    <property type="protein sequence ID" value="UOF89716.1"/>
    <property type="molecule type" value="Genomic_DNA"/>
</dbReference>
<dbReference type="PANTHER" id="PTHR21164:SF0">
    <property type="entry name" value="CHORISMATE MUTASE AROH"/>
    <property type="match status" value="1"/>
</dbReference>
<evidence type="ECO:0000256" key="2">
    <source>
        <dbReference type="PROSITE-ProRule" id="PRU00514"/>
    </source>
</evidence>
<dbReference type="EC" id="5.4.99.5" evidence="1 2"/>
<protein>
    <recommendedName>
        <fullName evidence="1 2">chorismate mutase</fullName>
        <ecNumber evidence="1 2">5.4.99.5</ecNumber>
    </recommendedName>
</protein>
<dbReference type="PROSITE" id="PS51167">
    <property type="entry name" value="CHORISMATE_MUT_1"/>
    <property type="match status" value="1"/>
</dbReference>
<dbReference type="PIRSF" id="PIRSF005965">
    <property type="entry name" value="Chor_mut_AroH"/>
    <property type="match status" value="1"/>
</dbReference>
<name>A0ABY4CJT4_9BACL</name>
<accession>A0ABY4CJT4</accession>
<evidence type="ECO:0000256" key="1">
    <source>
        <dbReference type="NCBIfam" id="TIGR01796"/>
    </source>
</evidence>
<dbReference type="RefSeq" id="WP_347436406.1">
    <property type="nucleotide sequence ID" value="NZ_CP089291.1"/>
</dbReference>
<dbReference type="CDD" id="cd02185">
    <property type="entry name" value="AroH"/>
    <property type="match status" value="1"/>
</dbReference>
<proteinExistence type="predicted"/>
<evidence type="ECO:0000313" key="4">
    <source>
        <dbReference type="Proteomes" id="UP000830167"/>
    </source>
</evidence>
<dbReference type="Pfam" id="PF07736">
    <property type="entry name" value="CM_1"/>
    <property type="match status" value="1"/>
</dbReference>
<keyword evidence="2" id="KW-0057">Aromatic amino acid biosynthesis</keyword>
<dbReference type="PANTHER" id="PTHR21164">
    <property type="entry name" value="CHORISMATE MUTASE"/>
    <property type="match status" value="1"/>
</dbReference>
<dbReference type="NCBIfam" id="TIGR01796">
    <property type="entry name" value="CM_mono_aroH"/>
    <property type="match status" value="1"/>
</dbReference>
<comment type="catalytic activity">
    <reaction evidence="2">
        <text>chorismate = prephenate</text>
        <dbReference type="Rhea" id="RHEA:13897"/>
        <dbReference type="ChEBI" id="CHEBI:29748"/>
        <dbReference type="ChEBI" id="CHEBI:29934"/>
        <dbReference type="EC" id="5.4.99.5"/>
    </reaction>
</comment>
<gene>
    <name evidence="3" type="primary">aroH</name>
    <name evidence="3" type="ORF">LSG31_17805</name>
</gene>
<reference evidence="3" key="1">
    <citation type="submission" date="2021-12" db="EMBL/GenBank/DDBJ databases">
        <title>Alicyclobacillaceae gen. nov., sp. nov., isolated from chalcocite enrichment system.</title>
        <authorList>
            <person name="Jiang Z."/>
        </authorList>
    </citation>
    <scope>NUCLEOTIDE SEQUENCE</scope>
    <source>
        <strain evidence="3">MYW30-H2</strain>
    </source>
</reference>
<dbReference type="SUPFAM" id="SSF55298">
    <property type="entry name" value="YjgF-like"/>
    <property type="match status" value="1"/>
</dbReference>
<sequence>MVRGIRGATTVEQNEEAEILHATRELFDSIIEENGVLADDIASVLITVTTDLTAAFPAKAIRTKPGWEYVPVMCTMEIPVPGGLANCIRLLVHANTEKTQREIVHVFQKEAQRLRPDLAHVRK</sequence>
<dbReference type="Gene3D" id="3.30.1330.40">
    <property type="entry name" value="RutC-like"/>
    <property type="match status" value="1"/>
</dbReference>
<keyword evidence="4" id="KW-1185">Reference proteome</keyword>
<dbReference type="Proteomes" id="UP000830167">
    <property type="component" value="Chromosome"/>
</dbReference>